<sequence length="481" mass="52610">MLKTLGVGVRRVASLARNPSFAKVEASDLRVFESICGQNYVKTTDIESYKTDWTKAFKGDPACVLLPSCTEEVSAILAHCARRQIAVVPQAGNTGLVGGSVPLYDEVVLSIRRINKHFEFDDVSGIMTCDAGIILEELDNRISPYGYMMPYDLGAKGSCMIGGNVATNAGGIRLLRYGSLHAHLMGLTAVLPTEEGTIVELGSAHRKDNTSLHTPHLFLGSEGQLGVVTRVVMSTAPRPASVQSAMLGVDTFESCCKVLRLAKRHLSEILSSFEFLDRETMIVLDEALGLKPVLQSNPRFTLLIETSGSNEAHDSEKMEKFLDDCISSGTASDGVQAKSIEESSAMWRLRESAPLAVAADGFVYKNDVSLPLKHFYRLTEEIRARCSSLAKRIVTYGHLGDGNSHLNITAKESSKELYDSLYPFLYEWVNVHGGSISAEHGIGQLKLPYATLGKSPKERDLVRRIKAVFDPKGIMNPYKSF</sequence>
<dbReference type="PANTHER" id="PTHR43716">
    <property type="entry name" value="D-2-HYDROXYGLUTARATE DEHYDROGENASE, MITOCHONDRIAL"/>
    <property type="match status" value="1"/>
</dbReference>
<evidence type="ECO:0000256" key="8">
    <source>
        <dbReference type="ARBA" id="ARBA00045410"/>
    </source>
</evidence>
<evidence type="ECO:0000256" key="5">
    <source>
        <dbReference type="ARBA" id="ARBA00023002"/>
    </source>
</evidence>
<dbReference type="Proteomes" id="UP001331761">
    <property type="component" value="Unassembled WGS sequence"/>
</dbReference>
<dbReference type="SUPFAM" id="SSF55103">
    <property type="entry name" value="FAD-linked oxidases, C-terminal domain"/>
    <property type="match status" value="1"/>
</dbReference>
<dbReference type="GO" id="GO:0051990">
    <property type="term" value="F:(R)-2-hydroxyglutarate dehydrogenase activity"/>
    <property type="evidence" value="ECO:0007669"/>
    <property type="project" value="UniProtKB-EC"/>
</dbReference>
<dbReference type="PROSITE" id="PS51387">
    <property type="entry name" value="FAD_PCMH"/>
    <property type="match status" value="1"/>
</dbReference>
<evidence type="ECO:0000259" key="10">
    <source>
        <dbReference type="PROSITE" id="PS51387"/>
    </source>
</evidence>
<evidence type="ECO:0000313" key="12">
    <source>
        <dbReference type="Proteomes" id="UP001331761"/>
    </source>
</evidence>
<dbReference type="FunFam" id="1.10.45.10:FF:000001">
    <property type="entry name" value="D-lactate dehydrogenase mitochondrial"/>
    <property type="match status" value="1"/>
</dbReference>
<evidence type="ECO:0000256" key="2">
    <source>
        <dbReference type="ARBA" id="ARBA00008000"/>
    </source>
</evidence>
<dbReference type="InterPro" id="IPR016171">
    <property type="entry name" value="Vanillyl_alc_oxidase_C-sub2"/>
</dbReference>
<comment type="caution">
    <text evidence="11">The sequence shown here is derived from an EMBL/GenBank/DDBJ whole genome shotgun (WGS) entry which is preliminary data.</text>
</comment>
<dbReference type="Gene3D" id="3.30.70.2190">
    <property type="match status" value="1"/>
</dbReference>
<feature type="domain" description="FAD-binding PCMH-type" evidence="10">
    <location>
        <begin position="57"/>
        <end position="238"/>
    </location>
</feature>
<keyword evidence="3" id="KW-0285">Flavoprotein</keyword>
<dbReference type="FunFam" id="3.30.43.10:FF:000011">
    <property type="entry name" value="D-lactate dehydrogenase (Cytochrome)"/>
    <property type="match status" value="1"/>
</dbReference>
<dbReference type="SUPFAM" id="SSF56176">
    <property type="entry name" value="FAD-binding/transporter-associated domain-like"/>
    <property type="match status" value="1"/>
</dbReference>
<comment type="similarity">
    <text evidence="2">Belongs to the FAD-binding oxidoreductase/transferase type 4 family.</text>
</comment>
<evidence type="ECO:0000256" key="9">
    <source>
        <dbReference type="ARBA" id="ARBA00049267"/>
    </source>
</evidence>
<evidence type="ECO:0000256" key="4">
    <source>
        <dbReference type="ARBA" id="ARBA00022827"/>
    </source>
</evidence>
<dbReference type="GO" id="GO:0005739">
    <property type="term" value="C:mitochondrion"/>
    <property type="evidence" value="ECO:0007669"/>
    <property type="project" value="TreeGrafter"/>
</dbReference>
<dbReference type="PANTHER" id="PTHR43716:SF1">
    <property type="entry name" value="D-2-HYDROXYGLUTARATE DEHYDROGENASE, MITOCHONDRIAL"/>
    <property type="match status" value="1"/>
</dbReference>
<comment type="function">
    <text evidence="8">Catalyzes the oxidation of D-2-hydroxyglutarate (D-2-HG) to alpha-ketoglutarate. Also catalyzes the oxidation of other D-2-hydroxyacids, such as D-malate (D-MAL) and D-lactate (D-LAC). Exhibits high activities towards D-2-HG and D-MAL but a very weak activity towards D-LAC.</text>
</comment>
<dbReference type="InterPro" id="IPR006094">
    <property type="entry name" value="Oxid_FAD_bind_N"/>
</dbReference>
<accession>A0AAN8G1H5</accession>
<dbReference type="GO" id="GO:0071949">
    <property type="term" value="F:FAD binding"/>
    <property type="evidence" value="ECO:0007669"/>
    <property type="project" value="InterPro"/>
</dbReference>
<evidence type="ECO:0000256" key="6">
    <source>
        <dbReference type="ARBA" id="ARBA00039003"/>
    </source>
</evidence>
<gene>
    <name evidence="11" type="ORF">GCK32_005561</name>
</gene>
<dbReference type="AlphaFoldDB" id="A0AAN8G1H5"/>
<keyword evidence="5" id="KW-0560">Oxidoreductase</keyword>
<evidence type="ECO:0000313" key="11">
    <source>
        <dbReference type="EMBL" id="KAK5981430.1"/>
    </source>
</evidence>
<evidence type="ECO:0000256" key="7">
    <source>
        <dbReference type="ARBA" id="ARBA00039639"/>
    </source>
</evidence>
<evidence type="ECO:0000256" key="1">
    <source>
        <dbReference type="ARBA" id="ARBA00001974"/>
    </source>
</evidence>
<protein>
    <recommendedName>
        <fullName evidence="7">D-2-hydroxyglutarate dehydrogenase, mitochondrial</fullName>
        <ecNumber evidence="6">1.1.99.39</ecNumber>
    </recommendedName>
</protein>
<proteinExistence type="inferred from homology"/>
<dbReference type="Gene3D" id="3.30.43.10">
    <property type="entry name" value="Uridine Diphospho-n-acetylenolpyruvylglucosamine Reductase, domain 2"/>
    <property type="match status" value="1"/>
</dbReference>
<dbReference type="InterPro" id="IPR051264">
    <property type="entry name" value="FAD-oxidored/transferase_4"/>
</dbReference>
<dbReference type="Gene3D" id="3.30.70.2740">
    <property type="match status" value="1"/>
</dbReference>
<dbReference type="Pfam" id="PF01565">
    <property type="entry name" value="FAD_binding_4"/>
    <property type="match status" value="1"/>
</dbReference>
<dbReference type="EC" id="1.1.99.39" evidence="6"/>
<dbReference type="InterPro" id="IPR016169">
    <property type="entry name" value="FAD-bd_PCMH_sub2"/>
</dbReference>
<reference evidence="11 12" key="1">
    <citation type="submission" date="2019-10" db="EMBL/GenBank/DDBJ databases">
        <title>Assembly and Annotation for the nematode Trichostrongylus colubriformis.</title>
        <authorList>
            <person name="Martin J."/>
        </authorList>
    </citation>
    <scope>NUCLEOTIDE SEQUENCE [LARGE SCALE GENOMIC DNA]</scope>
    <source>
        <strain evidence="11">G859</strain>
        <tissue evidence="11">Whole worm</tissue>
    </source>
</reference>
<comment type="catalytic activity">
    <reaction evidence="9">
        <text>(R)-malate + A = oxaloacetate + AH2</text>
        <dbReference type="Rhea" id="RHEA:67460"/>
        <dbReference type="ChEBI" id="CHEBI:13193"/>
        <dbReference type="ChEBI" id="CHEBI:15588"/>
        <dbReference type="ChEBI" id="CHEBI:16452"/>
        <dbReference type="ChEBI" id="CHEBI:17499"/>
    </reaction>
    <physiologicalReaction direction="left-to-right" evidence="9">
        <dbReference type="Rhea" id="RHEA:67461"/>
    </physiologicalReaction>
</comment>
<dbReference type="InterPro" id="IPR016164">
    <property type="entry name" value="FAD-linked_Oxase-like_C"/>
</dbReference>
<dbReference type="InterPro" id="IPR036318">
    <property type="entry name" value="FAD-bd_PCMH-like_sf"/>
</dbReference>
<dbReference type="InterPro" id="IPR016166">
    <property type="entry name" value="FAD-bd_PCMH"/>
</dbReference>
<dbReference type="InterPro" id="IPR016167">
    <property type="entry name" value="FAD-bd_PCMH_sub1"/>
</dbReference>
<organism evidence="11 12">
    <name type="scientific">Trichostrongylus colubriformis</name>
    <name type="common">Black scour worm</name>
    <dbReference type="NCBI Taxonomy" id="6319"/>
    <lineage>
        <taxon>Eukaryota</taxon>
        <taxon>Metazoa</taxon>
        <taxon>Ecdysozoa</taxon>
        <taxon>Nematoda</taxon>
        <taxon>Chromadorea</taxon>
        <taxon>Rhabditida</taxon>
        <taxon>Rhabditina</taxon>
        <taxon>Rhabditomorpha</taxon>
        <taxon>Strongyloidea</taxon>
        <taxon>Trichostrongylidae</taxon>
        <taxon>Trichostrongylus</taxon>
    </lineage>
</organism>
<name>A0AAN8G1H5_TRICO</name>
<keyword evidence="12" id="KW-1185">Reference proteome</keyword>
<dbReference type="Pfam" id="PF02913">
    <property type="entry name" value="FAD-oxidase_C"/>
    <property type="match status" value="1"/>
</dbReference>
<dbReference type="FunFam" id="3.30.70.2190:FF:000001">
    <property type="entry name" value="D-2-hydroxyglutarate dehydrogenase mitochondrial"/>
    <property type="match status" value="1"/>
</dbReference>
<comment type="cofactor">
    <cofactor evidence="1">
        <name>FAD</name>
        <dbReference type="ChEBI" id="CHEBI:57692"/>
    </cofactor>
</comment>
<evidence type="ECO:0000256" key="3">
    <source>
        <dbReference type="ARBA" id="ARBA00022630"/>
    </source>
</evidence>
<dbReference type="Gene3D" id="1.10.45.10">
    <property type="entry name" value="Vanillyl-alcohol Oxidase, Chain A, domain 4"/>
    <property type="match status" value="1"/>
</dbReference>
<keyword evidence="4" id="KW-0274">FAD</keyword>
<dbReference type="InterPro" id="IPR004113">
    <property type="entry name" value="FAD-bd_oxidored_4_C"/>
</dbReference>
<dbReference type="Gene3D" id="3.30.465.10">
    <property type="match status" value="1"/>
</dbReference>
<dbReference type="FunFam" id="3.30.70.2740:FF:000002">
    <property type="entry name" value="D-2-hydroxyglutarate dehydrogenase mitochondrial"/>
    <property type="match status" value="1"/>
</dbReference>
<dbReference type="EMBL" id="WIXE01006284">
    <property type="protein sequence ID" value="KAK5981430.1"/>
    <property type="molecule type" value="Genomic_DNA"/>
</dbReference>